<dbReference type="EMBL" id="JBHRZO010000018">
    <property type="protein sequence ID" value="MFC3847720.1"/>
    <property type="molecule type" value="Genomic_DNA"/>
</dbReference>
<keyword evidence="4" id="KW-0046">Antibiotic resistance</keyword>
<gene>
    <name evidence="6" type="ORF">ACFOPX_04130</name>
</gene>
<dbReference type="EC" id="3.5.2.6" evidence="2"/>
<dbReference type="InterPro" id="IPR050767">
    <property type="entry name" value="Sel1_AlgK"/>
</dbReference>
<dbReference type="InterPro" id="IPR011990">
    <property type="entry name" value="TPR-like_helical_dom_sf"/>
</dbReference>
<dbReference type="Proteomes" id="UP001595783">
    <property type="component" value="Unassembled WGS sequence"/>
</dbReference>
<evidence type="ECO:0000313" key="7">
    <source>
        <dbReference type="Proteomes" id="UP001595783"/>
    </source>
</evidence>
<keyword evidence="3" id="KW-1015">Disulfide bond</keyword>
<evidence type="ECO:0000256" key="2">
    <source>
        <dbReference type="ARBA" id="ARBA00012865"/>
    </source>
</evidence>
<evidence type="ECO:0000256" key="1">
    <source>
        <dbReference type="ARBA" id="ARBA00001526"/>
    </source>
</evidence>
<dbReference type="Gene3D" id="1.25.40.10">
    <property type="entry name" value="Tetratricopeptide repeat domain"/>
    <property type="match status" value="1"/>
</dbReference>
<accession>A0ABV7ZHV2</accession>
<feature type="chain" id="PRO_5046831070" description="beta-lactamase" evidence="5">
    <location>
        <begin position="23"/>
        <end position="235"/>
    </location>
</feature>
<dbReference type="RefSeq" id="WP_104752490.1">
    <property type="nucleotide sequence ID" value="NZ_FZMF01000028.1"/>
</dbReference>
<evidence type="ECO:0000256" key="3">
    <source>
        <dbReference type="ARBA" id="ARBA00023157"/>
    </source>
</evidence>
<comment type="catalytic activity">
    <reaction evidence="1">
        <text>a beta-lactam + H2O = a substituted beta-amino acid</text>
        <dbReference type="Rhea" id="RHEA:20401"/>
        <dbReference type="ChEBI" id="CHEBI:15377"/>
        <dbReference type="ChEBI" id="CHEBI:35627"/>
        <dbReference type="ChEBI" id="CHEBI:140347"/>
        <dbReference type="EC" id="3.5.2.6"/>
    </reaction>
</comment>
<name>A0ABV7ZHV2_9HELI</name>
<protein>
    <recommendedName>
        <fullName evidence="2">beta-lactamase</fullName>
        <ecNumber evidence="2">3.5.2.6</ecNumber>
    </recommendedName>
</protein>
<feature type="signal peptide" evidence="5">
    <location>
        <begin position="1"/>
        <end position="22"/>
    </location>
</feature>
<keyword evidence="5" id="KW-0732">Signal</keyword>
<dbReference type="SMART" id="SM00671">
    <property type="entry name" value="SEL1"/>
    <property type="match status" value="3"/>
</dbReference>
<evidence type="ECO:0000256" key="5">
    <source>
        <dbReference type="SAM" id="SignalP"/>
    </source>
</evidence>
<proteinExistence type="predicted"/>
<dbReference type="PROSITE" id="PS51257">
    <property type="entry name" value="PROKAR_LIPOPROTEIN"/>
    <property type="match status" value="1"/>
</dbReference>
<organism evidence="6 7">
    <name type="scientific">Helicobacter baculiformis</name>
    <dbReference type="NCBI Taxonomy" id="427351"/>
    <lineage>
        <taxon>Bacteria</taxon>
        <taxon>Pseudomonadati</taxon>
        <taxon>Campylobacterota</taxon>
        <taxon>Epsilonproteobacteria</taxon>
        <taxon>Campylobacterales</taxon>
        <taxon>Helicobacteraceae</taxon>
        <taxon>Helicobacter</taxon>
    </lineage>
</organism>
<dbReference type="PANTHER" id="PTHR11102:SF147">
    <property type="entry name" value="SEL1L ADAPTOR SUBUNIT OF ERAD E3 UBIQUITIN LIGASE"/>
    <property type="match status" value="1"/>
</dbReference>
<dbReference type="Pfam" id="PF08238">
    <property type="entry name" value="Sel1"/>
    <property type="match status" value="3"/>
</dbReference>
<dbReference type="InterPro" id="IPR006597">
    <property type="entry name" value="Sel1-like"/>
</dbReference>
<keyword evidence="7" id="KW-1185">Reference proteome</keyword>
<comment type="caution">
    <text evidence="6">The sequence shown here is derived from an EMBL/GenBank/DDBJ whole genome shotgun (WGS) entry which is preliminary data.</text>
</comment>
<evidence type="ECO:0000313" key="6">
    <source>
        <dbReference type="EMBL" id="MFC3847720.1"/>
    </source>
</evidence>
<sequence>MKIFKSCSVVLGGCLLAPMLSGCLGGLLGNSQPQETPNQILQKKRQEWQQSRKVQEAKQRQQARQSLQAQRQSIQTQLAYERAASYLANPNQAGYEDYSYDKALTDLQEAIKGGNADALVALGDMYFSAQGVAQDDAKAFDYYTQAASKKVVGAYARLAHMYAFGAGTKQDTKKALEYANLAIQGQNMPAHLTLAIMYINGIGVPENGDKAREHLNIACKGNVKQACQVLDVIGQ</sequence>
<evidence type="ECO:0000256" key="4">
    <source>
        <dbReference type="ARBA" id="ARBA00023251"/>
    </source>
</evidence>
<dbReference type="PANTHER" id="PTHR11102">
    <property type="entry name" value="SEL-1-LIKE PROTEIN"/>
    <property type="match status" value="1"/>
</dbReference>
<dbReference type="SUPFAM" id="SSF81901">
    <property type="entry name" value="HCP-like"/>
    <property type="match status" value="1"/>
</dbReference>
<reference evidence="7" key="1">
    <citation type="journal article" date="2019" name="Int. J. Syst. Evol. Microbiol.">
        <title>The Global Catalogue of Microorganisms (GCM) 10K type strain sequencing project: providing services to taxonomists for standard genome sequencing and annotation.</title>
        <authorList>
            <consortium name="The Broad Institute Genomics Platform"/>
            <consortium name="The Broad Institute Genome Sequencing Center for Infectious Disease"/>
            <person name="Wu L."/>
            <person name="Ma J."/>
        </authorList>
    </citation>
    <scope>NUCLEOTIDE SEQUENCE [LARGE SCALE GENOMIC DNA]</scope>
    <source>
        <strain evidence="7">CCUG 53816</strain>
    </source>
</reference>